<dbReference type="OrthoDB" id="6484170at2759"/>
<reference evidence="1" key="1">
    <citation type="submission" date="2021-06" db="EMBL/GenBank/DDBJ databases">
        <authorList>
            <person name="Hodson N. C."/>
            <person name="Mongue J. A."/>
            <person name="Jaron S. K."/>
        </authorList>
    </citation>
    <scope>NUCLEOTIDE SEQUENCE</scope>
</reference>
<evidence type="ECO:0000313" key="2">
    <source>
        <dbReference type="Proteomes" id="UP000708208"/>
    </source>
</evidence>
<comment type="caution">
    <text evidence="1">The sequence shown here is derived from an EMBL/GenBank/DDBJ whole genome shotgun (WGS) entry which is preliminary data.</text>
</comment>
<organism evidence="1 2">
    <name type="scientific">Allacma fusca</name>
    <dbReference type="NCBI Taxonomy" id="39272"/>
    <lineage>
        <taxon>Eukaryota</taxon>
        <taxon>Metazoa</taxon>
        <taxon>Ecdysozoa</taxon>
        <taxon>Arthropoda</taxon>
        <taxon>Hexapoda</taxon>
        <taxon>Collembola</taxon>
        <taxon>Symphypleona</taxon>
        <taxon>Sminthuridae</taxon>
        <taxon>Allacma</taxon>
    </lineage>
</organism>
<sequence>QLSVSSQSHVIVESLRSVDLQNTLKLSIARPGSAETYDITAVTHAKNVLGVEQLLDVEILKGDQGAGGKIILKFDRKAANN</sequence>
<dbReference type="Proteomes" id="UP000708208">
    <property type="component" value="Unassembled WGS sequence"/>
</dbReference>
<dbReference type="EMBL" id="CAJVCH010024473">
    <property type="protein sequence ID" value="CAG7696759.1"/>
    <property type="molecule type" value="Genomic_DNA"/>
</dbReference>
<feature type="non-terminal residue" evidence="1">
    <location>
        <position position="81"/>
    </location>
</feature>
<accession>A0A8J2JD18</accession>
<protein>
    <submittedName>
        <fullName evidence="1">Uncharacterized protein</fullName>
    </submittedName>
</protein>
<evidence type="ECO:0000313" key="1">
    <source>
        <dbReference type="EMBL" id="CAG7696759.1"/>
    </source>
</evidence>
<proteinExistence type="predicted"/>
<name>A0A8J2JD18_9HEXA</name>
<feature type="non-terminal residue" evidence="1">
    <location>
        <position position="1"/>
    </location>
</feature>
<dbReference type="AlphaFoldDB" id="A0A8J2JD18"/>
<gene>
    <name evidence="1" type="ORF">AFUS01_LOCUS3967</name>
</gene>
<keyword evidence="2" id="KW-1185">Reference proteome</keyword>